<evidence type="ECO:0000313" key="2">
    <source>
        <dbReference type="EMBL" id="SFV21718.1"/>
    </source>
</evidence>
<evidence type="ECO:0000313" key="3">
    <source>
        <dbReference type="Proteomes" id="UP000198881"/>
    </source>
</evidence>
<sequence length="145" mass="14890">MSASLRTWAARAAATLALAAVPLHVVMFAMGHHDPVITTLMVVMTGWCALCALHVWRSGRRFHRPPVMHLWAMAVTMAVLHGALLAGPPGLTGGHHGHGAAAGHGEGGALMVGIIALELTVAVVCAVALRRTPLSAAPAGQLSPP</sequence>
<keyword evidence="3" id="KW-1185">Reference proteome</keyword>
<protein>
    <submittedName>
        <fullName evidence="2">Uncharacterized protein</fullName>
    </submittedName>
</protein>
<dbReference type="OrthoDB" id="4947896at2"/>
<feature type="transmembrane region" description="Helical" evidence="1">
    <location>
        <begin position="107"/>
        <end position="129"/>
    </location>
</feature>
<dbReference type="AlphaFoldDB" id="A0A1I7MIH2"/>
<feature type="transmembrane region" description="Helical" evidence="1">
    <location>
        <begin position="68"/>
        <end position="87"/>
    </location>
</feature>
<gene>
    <name evidence="2" type="ORF">SAMN04487966_1035</name>
</gene>
<keyword evidence="1" id="KW-1133">Transmembrane helix</keyword>
<reference evidence="2 3" key="1">
    <citation type="submission" date="2016-10" db="EMBL/GenBank/DDBJ databases">
        <authorList>
            <person name="de Groot N.N."/>
        </authorList>
    </citation>
    <scope>NUCLEOTIDE SEQUENCE [LARGE SCALE GENOMIC DNA]</scope>
    <source>
        <strain evidence="2 3">CGMCC 1.7054</strain>
    </source>
</reference>
<dbReference type="Proteomes" id="UP000198881">
    <property type="component" value="Unassembled WGS sequence"/>
</dbReference>
<dbReference type="EMBL" id="FPCG01000003">
    <property type="protein sequence ID" value="SFV21718.1"/>
    <property type="molecule type" value="Genomic_DNA"/>
</dbReference>
<accession>A0A1I7MIH2</accession>
<feature type="transmembrane region" description="Helical" evidence="1">
    <location>
        <begin position="36"/>
        <end position="56"/>
    </location>
</feature>
<organism evidence="2 3">
    <name type="scientific">Micrococcus terreus</name>
    <dbReference type="NCBI Taxonomy" id="574650"/>
    <lineage>
        <taxon>Bacteria</taxon>
        <taxon>Bacillati</taxon>
        <taxon>Actinomycetota</taxon>
        <taxon>Actinomycetes</taxon>
        <taxon>Micrococcales</taxon>
        <taxon>Micrococcaceae</taxon>
        <taxon>Micrococcus</taxon>
    </lineage>
</organism>
<dbReference type="STRING" id="574650.SAMN04487966_1035"/>
<keyword evidence="1" id="KW-0812">Transmembrane</keyword>
<keyword evidence="1" id="KW-0472">Membrane</keyword>
<feature type="transmembrane region" description="Helical" evidence="1">
    <location>
        <begin position="12"/>
        <end position="30"/>
    </location>
</feature>
<dbReference type="RefSeq" id="WP_091695450.1">
    <property type="nucleotide sequence ID" value="NZ_FPCG01000003.1"/>
</dbReference>
<name>A0A1I7MIH2_9MICC</name>
<evidence type="ECO:0000256" key="1">
    <source>
        <dbReference type="SAM" id="Phobius"/>
    </source>
</evidence>
<proteinExistence type="predicted"/>